<feature type="transmembrane region" description="Helical" evidence="2">
    <location>
        <begin position="490"/>
        <end position="510"/>
    </location>
</feature>
<sequence length="511" mass="57956">MTALQNDRDRIIEELKVLQSKYTSDLETEKKKGDELKAELNGFKLHLLSVLKENSLLNRAIFDAADKVTLDEIADEIGSVCRTLVSREMEMSRLSSACGNYVDQIDAFSKAMASLQDDRDKLLQELSNQKAKEGTGLATLEISKLKSKVDDLEKTLHQTKAFQAESEREIASYQNELAALRMEKNLLLSESLALRNQYQITLTEKDRQIAELQKVQQDMIVKKSVSAGSNYPVKVLETAALAGSADVSEDVKRVLVEKNELQQELQRCLQDTHQKELHFQQLHSKSAEENAVLSAQLKALSQTLRENQLRYTDLQNRYLRLEREYQAVQVASFQGAVQVSKYMEMLLAEVPPGAPQERSAVIVEIDNVELNELRKRLAETEQQYDSVQQALAQLTEALAEEKRRREAAEEALGLSEEQSNRFEAGTYRSVPGEYAVQLEAEEEREALIINPSEHIVVRKMKGGALSFRRWLRGRSLYCSKLLTSRAKSRYLFLTYLVTLHLVVLLCLTGVL</sequence>
<dbReference type="GO" id="GO:0005794">
    <property type="term" value="C:Golgi apparatus"/>
    <property type="evidence" value="ECO:0007669"/>
    <property type="project" value="InterPro"/>
</dbReference>
<proteinExistence type="predicted"/>
<protein>
    <submittedName>
        <fullName evidence="3">GOGB1 protein</fullName>
    </submittedName>
</protein>
<dbReference type="AlphaFoldDB" id="A0A7K4RKX7"/>
<evidence type="ECO:0000313" key="4">
    <source>
        <dbReference type="Proteomes" id="UP000530263"/>
    </source>
</evidence>
<feature type="coiled-coil region" evidence="1">
    <location>
        <begin position="105"/>
        <end position="132"/>
    </location>
</feature>
<dbReference type="OrthoDB" id="2441647at2759"/>
<keyword evidence="2" id="KW-0812">Transmembrane</keyword>
<reference evidence="3 4" key="1">
    <citation type="submission" date="2019-09" db="EMBL/GenBank/DDBJ databases">
        <title>Bird 10,000 Genomes (B10K) Project - Family phase.</title>
        <authorList>
            <person name="Zhang G."/>
        </authorList>
    </citation>
    <scope>NUCLEOTIDE SEQUENCE [LARGE SCALE GENOMIC DNA]</scope>
    <source>
        <strain evidence="3">B10K-DU-021-26</strain>
        <tissue evidence="3">Mixed tissue sample</tissue>
    </source>
</reference>
<dbReference type="PANTHER" id="PTHR18887">
    <property type="entry name" value="GOLGI-ASSOCIATED PROTEIN GCP360-RELATED"/>
    <property type="match status" value="1"/>
</dbReference>
<evidence type="ECO:0000256" key="1">
    <source>
        <dbReference type="SAM" id="Coils"/>
    </source>
</evidence>
<keyword evidence="2" id="KW-1133">Transmembrane helix</keyword>
<keyword evidence="2" id="KW-0472">Membrane</keyword>
<dbReference type="PANTHER" id="PTHR18887:SF4">
    <property type="entry name" value="GOLGIN SUBFAMILY B MEMBER 1-LIKE"/>
    <property type="match status" value="1"/>
</dbReference>
<keyword evidence="1" id="KW-0175">Coiled coil</keyword>
<comment type="caution">
    <text evidence="3">The sequence shown here is derived from an EMBL/GenBank/DDBJ whole genome shotgun (WGS) entry which is preliminary data.</text>
</comment>
<dbReference type="EMBL" id="VYZG01000056">
    <property type="protein sequence ID" value="NWQ73960.1"/>
    <property type="molecule type" value="Genomic_DNA"/>
</dbReference>
<feature type="coiled-coil region" evidence="1">
    <location>
        <begin position="297"/>
        <end position="331"/>
    </location>
</feature>
<gene>
    <name evidence="3" type="primary">Golgb1_1</name>
    <name evidence="3" type="ORF">COLPIC_R14270</name>
</gene>
<organism evidence="3 4">
    <name type="scientific">Columbina picui</name>
    <name type="common">Picui ground-dove</name>
    <dbReference type="NCBI Taxonomy" id="115618"/>
    <lineage>
        <taxon>Eukaryota</taxon>
        <taxon>Metazoa</taxon>
        <taxon>Chordata</taxon>
        <taxon>Craniata</taxon>
        <taxon>Vertebrata</taxon>
        <taxon>Euteleostomi</taxon>
        <taxon>Archelosauria</taxon>
        <taxon>Archosauria</taxon>
        <taxon>Dinosauria</taxon>
        <taxon>Saurischia</taxon>
        <taxon>Theropoda</taxon>
        <taxon>Coelurosauria</taxon>
        <taxon>Aves</taxon>
        <taxon>Neognathae</taxon>
        <taxon>Neoaves</taxon>
        <taxon>Columbimorphae</taxon>
        <taxon>Columbiformes</taxon>
        <taxon>Columbidae</taxon>
        <taxon>Columbina</taxon>
    </lineage>
</organism>
<accession>A0A7K4RKX7</accession>
<feature type="non-terminal residue" evidence="3">
    <location>
        <position position="1"/>
    </location>
</feature>
<dbReference type="InterPro" id="IPR026202">
    <property type="entry name" value="GOLGB1"/>
</dbReference>
<dbReference type="Proteomes" id="UP000530263">
    <property type="component" value="Unassembled WGS sequence"/>
</dbReference>
<feature type="coiled-coil region" evidence="1">
    <location>
        <begin position="244"/>
        <end position="271"/>
    </location>
</feature>
<feature type="coiled-coil region" evidence="1">
    <location>
        <begin position="163"/>
        <end position="215"/>
    </location>
</feature>
<evidence type="ECO:0000313" key="3">
    <source>
        <dbReference type="EMBL" id="NWQ73960.1"/>
    </source>
</evidence>
<evidence type="ECO:0000256" key="2">
    <source>
        <dbReference type="SAM" id="Phobius"/>
    </source>
</evidence>
<name>A0A7K4RKX7_COLPI</name>
<feature type="coiled-coil region" evidence="1">
    <location>
        <begin position="363"/>
        <end position="418"/>
    </location>
</feature>
<feature type="non-terminal residue" evidence="3">
    <location>
        <position position="511"/>
    </location>
</feature>
<keyword evidence="4" id="KW-1185">Reference proteome</keyword>